<dbReference type="PANTHER" id="PTHR10443:SF12">
    <property type="entry name" value="DIPEPTIDASE"/>
    <property type="match status" value="1"/>
</dbReference>
<dbReference type="GO" id="GO:0070573">
    <property type="term" value="F:metallodipeptidase activity"/>
    <property type="evidence" value="ECO:0007669"/>
    <property type="project" value="InterPro"/>
</dbReference>
<gene>
    <name evidence="1" type="ORF">JCM9152_2340</name>
</gene>
<dbReference type="OrthoDB" id="9804920at2"/>
<dbReference type="CDD" id="cd01301">
    <property type="entry name" value="rDP_like"/>
    <property type="match status" value="1"/>
</dbReference>
<evidence type="ECO:0000313" key="2">
    <source>
        <dbReference type="Proteomes" id="UP000018895"/>
    </source>
</evidence>
<comment type="caution">
    <text evidence="1">The sequence shown here is derived from an EMBL/GenBank/DDBJ whole genome shotgun (WGS) entry which is preliminary data.</text>
</comment>
<dbReference type="AlphaFoldDB" id="W4QH09"/>
<keyword evidence="2" id="KW-1185">Reference proteome</keyword>
<sequence length="308" mass="34976">MNYEVADSHCDALLKLWEQPLRSFRNSKEIDANYERLRQGNVKVQFFAIFVEPWIKQDHKFQVVLEQVDHFYNQVLTQPKMKHIKYWQEINDIQPDEIGAVLTLEGVDAIGDDLVKLSILRHLGVLSVGLTWNQANLAADGVGEERGGGLTNFGKEIVHFINENKMLTDVSHLSIAGFWDVIELAHKPIASHSNAKRLCNHRRNLADDQINALIKKGGYIGIVFHPLFLADDGHASIVHIIEQINYFCSLGAANHIGFGSDFDGISSYVSGLEHSGHFYQLGEELEKKFSSSFLEKLFYRNMKHFLLS</sequence>
<dbReference type="RefSeq" id="WP_035343985.1">
    <property type="nucleotide sequence ID" value="NZ_BAUU01000014.1"/>
</dbReference>
<dbReference type="GO" id="GO:0006508">
    <property type="term" value="P:proteolysis"/>
    <property type="evidence" value="ECO:0007669"/>
    <property type="project" value="InterPro"/>
</dbReference>
<dbReference type="Proteomes" id="UP000018895">
    <property type="component" value="Unassembled WGS sequence"/>
</dbReference>
<dbReference type="Gene3D" id="3.20.20.140">
    <property type="entry name" value="Metal-dependent hydrolases"/>
    <property type="match status" value="1"/>
</dbReference>
<dbReference type="MEROPS" id="M19.007"/>
<dbReference type="STRING" id="1236971.JCM9152_2340"/>
<protein>
    <submittedName>
        <fullName evidence="1">Dipeptidase</fullName>
    </submittedName>
</protein>
<dbReference type="SUPFAM" id="SSF51556">
    <property type="entry name" value="Metallo-dependent hydrolases"/>
    <property type="match status" value="1"/>
</dbReference>
<accession>W4QH09</accession>
<dbReference type="EMBL" id="BAUU01000014">
    <property type="protein sequence ID" value="GAE30908.1"/>
    <property type="molecule type" value="Genomic_DNA"/>
</dbReference>
<dbReference type="InterPro" id="IPR008257">
    <property type="entry name" value="Pept_M19"/>
</dbReference>
<dbReference type="PANTHER" id="PTHR10443">
    <property type="entry name" value="MICROSOMAL DIPEPTIDASE"/>
    <property type="match status" value="1"/>
</dbReference>
<dbReference type="Pfam" id="PF01244">
    <property type="entry name" value="Peptidase_M19"/>
    <property type="match status" value="1"/>
</dbReference>
<proteinExistence type="predicted"/>
<name>W4QH09_9BACI</name>
<dbReference type="InterPro" id="IPR032466">
    <property type="entry name" value="Metal_Hydrolase"/>
</dbReference>
<organism evidence="1 2">
    <name type="scientific">Halalkalibacter hemicellulosilyticusJCM 9152</name>
    <dbReference type="NCBI Taxonomy" id="1236971"/>
    <lineage>
        <taxon>Bacteria</taxon>
        <taxon>Bacillati</taxon>
        <taxon>Bacillota</taxon>
        <taxon>Bacilli</taxon>
        <taxon>Bacillales</taxon>
        <taxon>Bacillaceae</taxon>
        <taxon>Halalkalibacter</taxon>
    </lineage>
</organism>
<reference evidence="1" key="1">
    <citation type="journal article" date="2014" name="Genome Announc.">
        <title>Draft Genome Sequences of Three Alkaliphilic Bacillus Strains, Bacillus wakoensis JCM 9140T, Bacillus akibai JCM 9157T, and Bacillus hemicellulosilyticus JCM 9152T.</title>
        <authorList>
            <person name="Yuki M."/>
            <person name="Oshima K."/>
            <person name="Suda W."/>
            <person name="Oshida Y."/>
            <person name="Kitamura K."/>
            <person name="Iida T."/>
            <person name="Hattori M."/>
            <person name="Ohkuma M."/>
        </authorList>
    </citation>
    <scope>NUCLEOTIDE SEQUENCE [LARGE SCALE GENOMIC DNA]</scope>
    <source>
        <strain evidence="1">JCM 9152</strain>
    </source>
</reference>
<evidence type="ECO:0000313" key="1">
    <source>
        <dbReference type="EMBL" id="GAE30908.1"/>
    </source>
</evidence>
<dbReference type="PROSITE" id="PS51365">
    <property type="entry name" value="RENAL_DIPEPTIDASE_2"/>
    <property type="match status" value="1"/>
</dbReference>